<keyword evidence="2" id="KW-1185">Reference proteome</keyword>
<proteinExistence type="predicted"/>
<dbReference type="Proteomes" id="UP000305539">
    <property type="component" value="Unassembled WGS sequence"/>
</dbReference>
<reference evidence="1 2" key="1">
    <citation type="submission" date="2019-04" db="EMBL/GenBank/DDBJ databases">
        <title>Trinickia sp. 7GSK02, isolated from subtropical forest soil.</title>
        <authorList>
            <person name="Gao Z.-H."/>
            <person name="Qiu L.-H."/>
        </authorList>
    </citation>
    <scope>NUCLEOTIDE SEQUENCE [LARGE SCALE GENOMIC DNA]</scope>
    <source>
        <strain evidence="1 2">7GSK02</strain>
    </source>
</reference>
<dbReference type="AlphaFoldDB" id="A0A4U1I8N0"/>
<organism evidence="1 2">
    <name type="scientific">Trinickia terrae</name>
    <dbReference type="NCBI Taxonomy" id="2571161"/>
    <lineage>
        <taxon>Bacteria</taxon>
        <taxon>Pseudomonadati</taxon>
        <taxon>Pseudomonadota</taxon>
        <taxon>Betaproteobacteria</taxon>
        <taxon>Burkholderiales</taxon>
        <taxon>Burkholderiaceae</taxon>
        <taxon>Trinickia</taxon>
    </lineage>
</organism>
<protein>
    <submittedName>
        <fullName evidence="1">Uncharacterized protein</fullName>
    </submittedName>
</protein>
<name>A0A4U1I8N0_9BURK</name>
<evidence type="ECO:0000313" key="1">
    <source>
        <dbReference type="EMBL" id="TKC89823.1"/>
    </source>
</evidence>
<sequence length="69" mass="7744">MRGDPGWRCRSRRRSCCRRRKARCISADTIGILSIRFNETVDVTRRGLPGGFFFGFTASSGFVAATEEP</sequence>
<comment type="caution">
    <text evidence="1">The sequence shown here is derived from an EMBL/GenBank/DDBJ whole genome shotgun (WGS) entry which is preliminary data.</text>
</comment>
<dbReference type="EMBL" id="SWJE01000005">
    <property type="protein sequence ID" value="TKC89823.1"/>
    <property type="molecule type" value="Genomic_DNA"/>
</dbReference>
<accession>A0A4U1I8N0</accession>
<gene>
    <name evidence="1" type="ORF">FAZ69_11815</name>
</gene>
<evidence type="ECO:0000313" key="2">
    <source>
        <dbReference type="Proteomes" id="UP000305539"/>
    </source>
</evidence>